<protein>
    <submittedName>
        <fullName evidence="10">Uncharacterized protein</fullName>
    </submittedName>
</protein>
<organism evidence="10 11">
    <name type="scientific">Fistulifera solaris</name>
    <name type="common">Oleaginous diatom</name>
    <dbReference type="NCBI Taxonomy" id="1519565"/>
    <lineage>
        <taxon>Eukaryota</taxon>
        <taxon>Sar</taxon>
        <taxon>Stramenopiles</taxon>
        <taxon>Ochrophyta</taxon>
        <taxon>Bacillariophyta</taxon>
        <taxon>Bacillariophyceae</taxon>
        <taxon>Bacillariophycidae</taxon>
        <taxon>Naviculales</taxon>
        <taxon>Naviculaceae</taxon>
        <taxon>Fistulifera</taxon>
    </lineage>
</organism>
<keyword evidence="4 9" id="KW-0812">Transmembrane</keyword>
<evidence type="ECO:0000256" key="3">
    <source>
        <dbReference type="ARBA" id="ARBA00006792"/>
    </source>
</evidence>
<evidence type="ECO:0000256" key="1">
    <source>
        <dbReference type="ARBA" id="ARBA00002689"/>
    </source>
</evidence>
<reference evidence="10 11" key="1">
    <citation type="journal article" date="2015" name="Plant Cell">
        <title>Oil accumulation by the oleaginous diatom Fistulifera solaris as revealed by the genome and transcriptome.</title>
        <authorList>
            <person name="Tanaka T."/>
            <person name="Maeda Y."/>
            <person name="Veluchamy A."/>
            <person name="Tanaka M."/>
            <person name="Abida H."/>
            <person name="Marechal E."/>
            <person name="Bowler C."/>
            <person name="Muto M."/>
            <person name="Sunaga Y."/>
            <person name="Tanaka M."/>
            <person name="Yoshino T."/>
            <person name="Taniguchi T."/>
            <person name="Fukuda Y."/>
            <person name="Nemoto M."/>
            <person name="Matsumoto M."/>
            <person name="Wong P.S."/>
            <person name="Aburatani S."/>
            <person name="Fujibuchi W."/>
        </authorList>
    </citation>
    <scope>NUCLEOTIDE SEQUENCE [LARGE SCALE GENOMIC DNA]</scope>
    <source>
        <strain evidence="10 11">JPCC DA0580</strain>
    </source>
</reference>
<comment type="caution">
    <text evidence="10">The sequence shown here is derived from an EMBL/GenBank/DDBJ whole genome shotgun (WGS) entry which is preliminary data.</text>
</comment>
<evidence type="ECO:0000256" key="8">
    <source>
        <dbReference type="ARBA" id="ARBA00023136"/>
    </source>
</evidence>
<comment type="function">
    <text evidence="1">Component of the MICOS complex, a large protein complex of the mitochondrial inner membrane that plays crucial roles in the maintenance of crista junctions, inner membrane architecture, and formation of contact sites to the outer membrane.</text>
</comment>
<evidence type="ECO:0000256" key="6">
    <source>
        <dbReference type="ARBA" id="ARBA00022989"/>
    </source>
</evidence>
<accession>A0A1Z5KCA3</accession>
<keyword evidence="5" id="KW-0999">Mitochondrion inner membrane</keyword>
<dbReference type="AlphaFoldDB" id="A0A1Z5KCA3"/>
<keyword evidence="11" id="KW-1185">Reference proteome</keyword>
<gene>
    <name evidence="10" type="ORF">FisN_14Hu285</name>
</gene>
<evidence type="ECO:0000256" key="2">
    <source>
        <dbReference type="ARBA" id="ARBA00004273"/>
    </source>
</evidence>
<evidence type="ECO:0000256" key="4">
    <source>
        <dbReference type="ARBA" id="ARBA00022692"/>
    </source>
</evidence>
<dbReference type="GO" id="GO:0061617">
    <property type="term" value="C:MICOS complex"/>
    <property type="evidence" value="ECO:0007669"/>
    <property type="project" value="InterPro"/>
</dbReference>
<evidence type="ECO:0000256" key="7">
    <source>
        <dbReference type="ARBA" id="ARBA00023128"/>
    </source>
</evidence>
<dbReference type="EMBL" id="BDSP01000202">
    <property type="protein sequence ID" value="GAX23538.1"/>
    <property type="molecule type" value="Genomic_DNA"/>
</dbReference>
<evidence type="ECO:0000256" key="5">
    <source>
        <dbReference type="ARBA" id="ARBA00022792"/>
    </source>
</evidence>
<comment type="similarity">
    <text evidence="3">Belongs to the MICOS complex subunit Mic10 family.</text>
</comment>
<dbReference type="InParanoid" id="A0A1Z5KCA3"/>
<dbReference type="InterPro" id="IPR007512">
    <property type="entry name" value="Mic10"/>
</dbReference>
<dbReference type="Proteomes" id="UP000198406">
    <property type="component" value="Unassembled WGS sequence"/>
</dbReference>
<comment type="subcellular location">
    <subcellularLocation>
        <location evidence="2">Mitochondrion inner membrane</location>
    </subcellularLocation>
</comment>
<sequence>MSGQSTATPPSELAVSSTIRQGMETMFIRTTMGFLVGGMVGVVLARSGSSGARKALAGLGAGIGMGSGWTRTSIDLEEMLANKK</sequence>
<keyword evidence="6 9" id="KW-1133">Transmembrane helix</keyword>
<evidence type="ECO:0000313" key="10">
    <source>
        <dbReference type="EMBL" id="GAX23538.1"/>
    </source>
</evidence>
<name>A0A1Z5KCA3_FISSO</name>
<evidence type="ECO:0000256" key="9">
    <source>
        <dbReference type="SAM" id="Phobius"/>
    </source>
</evidence>
<proteinExistence type="inferred from homology"/>
<keyword evidence="8 9" id="KW-0472">Membrane</keyword>
<evidence type="ECO:0000313" key="11">
    <source>
        <dbReference type="Proteomes" id="UP000198406"/>
    </source>
</evidence>
<feature type="transmembrane region" description="Helical" evidence="9">
    <location>
        <begin position="26"/>
        <end position="45"/>
    </location>
</feature>
<dbReference type="Pfam" id="PF04418">
    <property type="entry name" value="DUF543"/>
    <property type="match status" value="1"/>
</dbReference>
<keyword evidence="7" id="KW-0496">Mitochondrion</keyword>